<keyword evidence="11" id="KW-0406">Ion transport</keyword>
<dbReference type="Pfam" id="PF06682">
    <property type="entry name" value="SARAF"/>
    <property type="match status" value="1"/>
</dbReference>
<dbReference type="GO" id="GO:0006816">
    <property type="term" value="P:calcium ion transport"/>
    <property type="evidence" value="ECO:0007669"/>
    <property type="project" value="UniProtKB-KW"/>
</dbReference>
<evidence type="ECO:0000313" key="16">
    <source>
        <dbReference type="Proteomes" id="UP001365542"/>
    </source>
</evidence>
<keyword evidence="5" id="KW-0109">Calcium transport</keyword>
<evidence type="ECO:0000256" key="14">
    <source>
        <dbReference type="SAM" id="SignalP"/>
    </source>
</evidence>
<sequence>MRLRGRLPAAATAAATLLSFLLLSSVAVYAANPDAVSASTATTTAKTKAKSDKILLSRIRSLTLRHGQMTTSRRVSPIPQLKCVGGDAKGFHVCDITLS</sequence>
<dbReference type="Proteomes" id="UP001365542">
    <property type="component" value="Unassembled WGS sequence"/>
</dbReference>
<dbReference type="PANTHER" id="PTHR15929">
    <property type="entry name" value="STORE-OPERATED CALCIUM ENTRY-ASSOCIATED REGULATORY FACTOR"/>
    <property type="match status" value="1"/>
</dbReference>
<accession>A0AAV9XJ19</accession>
<dbReference type="AlphaFoldDB" id="A0AAV9XJ19"/>
<dbReference type="GO" id="GO:0005789">
    <property type="term" value="C:endoplasmic reticulum membrane"/>
    <property type="evidence" value="ECO:0007669"/>
    <property type="project" value="UniProtKB-SubCell"/>
</dbReference>
<evidence type="ECO:0000256" key="9">
    <source>
        <dbReference type="ARBA" id="ARBA00022837"/>
    </source>
</evidence>
<dbReference type="GO" id="GO:2001256">
    <property type="term" value="P:regulation of store-operated calcium entry"/>
    <property type="evidence" value="ECO:0007669"/>
    <property type="project" value="InterPro"/>
</dbReference>
<reference evidence="15 16" key="1">
    <citation type="submission" date="2019-10" db="EMBL/GenBank/DDBJ databases">
        <authorList>
            <person name="Palmer J.M."/>
        </authorList>
    </citation>
    <scope>NUCLEOTIDE SEQUENCE [LARGE SCALE GENOMIC DNA]</scope>
    <source>
        <strain evidence="15 16">TWF694</strain>
    </source>
</reference>
<evidence type="ECO:0000256" key="2">
    <source>
        <dbReference type="ARBA" id="ARBA00006833"/>
    </source>
</evidence>
<evidence type="ECO:0000256" key="1">
    <source>
        <dbReference type="ARBA" id="ARBA00004115"/>
    </source>
</evidence>
<comment type="caution">
    <text evidence="15">The sequence shown here is derived from an EMBL/GenBank/DDBJ whole genome shotgun (WGS) entry which is preliminary data.</text>
</comment>
<evidence type="ECO:0000256" key="11">
    <source>
        <dbReference type="ARBA" id="ARBA00023065"/>
    </source>
</evidence>
<evidence type="ECO:0000256" key="8">
    <source>
        <dbReference type="ARBA" id="ARBA00022824"/>
    </source>
</evidence>
<evidence type="ECO:0000256" key="4">
    <source>
        <dbReference type="ARBA" id="ARBA00022448"/>
    </source>
</evidence>
<comment type="similarity">
    <text evidence="2">Belongs to the SARAF family.</text>
</comment>
<evidence type="ECO:0000256" key="10">
    <source>
        <dbReference type="ARBA" id="ARBA00022989"/>
    </source>
</evidence>
<keyword evidence="10" id="KW-1133">Transmembrane helix</keyword>
<evidence type="ECO:0000256" key="5">
    <source>
        <dbReference type="ARBA" id="ARBA00022568"/>
    </source>
</evidence>
<keyword evidence="7 14" id="KW-0732">Signal</keyword>
<keyword evidence="8" id="KW-0256">Endoplasmic reticulum</keyword>
<keyword evidence="9" id="KW-0106">Calcium</keyword>
<name>A0AAV9XJ19_9PEZI</name>
<dbReference type="EMBL" id="JAVHJO010000003">
    <property type="protein sequence ID" value="KAK6541587.1"/>
    <property type="molecule type" value="Genomic_DNA"/>
</dbReference>
<feature type="chain" id="PRO_5043429596" description="Store-operated calcium entry-associated regulatory factor" evidence="14">
    <location>
        <begin position="31"/>
        <end position="99"/>
    </location>
</feature>
<keyword evidence="4" id="KW-0813">Transport</keyword>
<organism evidence="15 16">
    <name type="scientific">Orbilia ellipsospora</name>
    <dbReference type="NCBI Taxonomy" id="2528407"/>
    <lineage>
        <taxon>Eukaryota</taxon>
        <taxon>Fungi</taxon>
        <taxon>Dikarya</taxon>
        <taxon>Ascomycota</taxon>
        <taxon>Pezizomycotina</taxon>
        <taxon>Orbiliomycetes</taxon>
        <taxon>Orbiliales</taxon>
        <taxon>Orbiliaceae</taxon>
        <taxon>Orbilia</taxon>
    </lineage>
</organism>
<feature type="signal peptide" evidence="14">
    <location>
        <begin position="1"/>
        <end position="30"/>
    </location>
</feature>
<evidence type="ECO:0000256" key="6">
    <source>
        <dbReference type="ARBA" id="ARBA00022692"/>
    </source>
</evidence>
<evidence type="ECO:0000256" key="12">
    <source>
        <dbReference type="ARBA" id="ARBA00023136"/>
    </source>
</evidence>
<evidence type="ECO:0000256" key="7">
    <source>
        <dbReference type="ARBA" id="ARBA00022729"/>
    </source>
</evidence>
<keyword evidence="6" id="KW-0812">Transmembrane</keyword>
<evidence type="ECO:0000313" key="15">
    <source>
        <dbReference type="EMBL" id="KAK6541587.1"/>
    </source>
</evidence>
<comment type="subcellular location">
    <subcellularLocation>
        <location evidence="1">Endoplasmic reticulum membrane</location>
        <topology evidence="1">Single-pass type I membrane protein</topology>
    </subcellularLocation>
</comment>
<keyword evidence="16" id="KW-1185">Reference proteome</keyword>
<keyword evidence="12" id="KW-0472">Membrane</keyword>
<evidence type="ECO:0000256" key="3">
    <source>
        <dbReference type="ARBA" id="ARBA00016584"/>
    </source>
</evidence>
<proteinExistence type="inferred from homology"/>
<dbReference type="InterPro" id="IPR009567">
    <property type="entry name" value="SARAF"/>
</dbReference>
<dbReference type="PANTHER" id="PTHR15929:SF0">
    <property type="entry name" value="STORE-OPERATED CALCIUM ENTRY-ASSOCIATED REGULATORY FACTOR"/>
    <property type="match status" value="1"/>
</dbReference>
<evidence type="ECO:0000256" key="13">
    <source>
        <dbReference type="ARBA" id="ARBA00031116"/>
    </source>
</evidence>
<gene>
    <name evidence="15" type="ORF">TWF694_007390</name>
</gene>
<protein>
    <recommendedName>
        <fullName evidence="3">Store-operated calcium entry-associated regulatory factor</fullName>
    </recommendedName>
    <alternativeName>
        <fullName evidence="13">Transmembrane protein 66</fullName>
    </alternativeName>
</protein>